<sequence length="262" mass="26651">MHSRMRRLAGGPCAPLTLAGVAVAVIAWTTLDVGEQGGHEAAAGPRAQGVTLLAGLEAVPSGSLQDWVGTADYVVAATVTGERRLTSPTSETESSSDGGLVGRDVTLQVSDVIWAAPAAKPAAPTTFRMPGFGWLRSAAGAETEVAPRGGSRLEVGQDYVLALTWKRAECDGNEHYPARWSAIGTGGVLPAGGGVIGVGEYEGARHLFAADGEYVGPAVAQAFAGKNPRALATPLHSAIAASDESGEISTFEGGNTVGCTQK</sequence>
<protein>
    <submittedName>
        <fullName evidence="1">Uncharacterized protein</fullName>
    </submittedName>
</protein>
<name>A0A2M9BE41_9ACTN</name>
<comment type="caution">
    <text evidence="1">The sequence shown here is derived from an EMBL/GenBank/DDBJ whole genome shotgun (WGS) entry which is preliminary data.</text>
</comment>
<proteinExistence type="predicted"/>
<dbReference type="EMBL" id="PGEZ01000001">
    <property type="protein sequence ID" value="PJJ56221.1"/>
    <property type="molecule type" value="Genomic_DNA"/>
</dbReference>
<accession>A0A2M9BE41</accession>
<dbReference type="AlphaFoldDB" id="A0A2M9BE41"/>
<keyword evidence="2" id="KW-1185">Reference proteome</keyword>
<reference evidence="1 2" key="1">
    <citation type="submission" date="2017-11" db="EMBL/GenBank/DDBJ databases">
        <title>Genomic Encyclopedia of Archaeal and Bacterial Type Strains, Phase II (KMG-II): From Individual Species to Whole Genera.</title>
        <authorList>
            <person name="Goeker M."/>
        </authorList>
    </citation>
    <scope>NUCLEOTIDE SEQUENCE [LARGE SCALE GENOMIC DNA]</scope>
    <source>
        <strain evidence="1 2">DSM 27763</strain>
    </source>
</reference>
<evidence type="ECO:0000313" key="1">
    <source>
        <dbReference type="EMBL" id="PJJ56221.1"/>
    </source>
</evidence>
<organism evidence="1 2">
    <name type="scientific">Mumia flava</name>
    <dbReference type="NCBI Taxonomy" id="1348852"/>
    <lineage>
        <taxon>Bacteria</taxon>
        <taxon>Bacillati</taxon>
        <taxon>Actinomycetota</taxon>
        <taxon>Actinomycetes</taxon>
        <taxon>Propionibacteriales</taxon>
        <taxon>Nocardioidaceae</taxon>
        <taxon>Mumia</taxon>
    </lineage>
</organism>
<dbReference type="Proteomes" id="UP000230842">
    <property type="component" value="Unassembled WGS sequence"/>
</dbReference>
<evidence type="ECO:0000313" key="2">
    <source>
        <dbReference type="Proteomes" id="UP000230842"/>
    </source>
</evidence>
<gene>
    <name evidence="1" type="ORF">CLV56_0425</name>
</gene>